<comment type="cofactor">
    <cofactor evidence="11">
        <name>[4Fe-4S] cluster</name>
        <dbReference type="ChEBI" id="CHEBI:49883"/>
    </cofactor>
    <text evidence="11">Binds 1 [4Fe-4S] cluster per subunit. Following nitrosylation of the [4Fe-4S] cluster binds 1 [4Fe-8(NO)] cluster per subunit.</text>
</comment>
<evidence type="ECO:0000256" key="11">
    <source>
        <dbReference type="HAMAP-Rule" id="MF_01479"/>
    </source>
</evidence>
<evidence type="ECO:0000256" key="10">
    <source>
        <dbReference type="ARBA" id="ARBA00023163"/>
    </source>
</evidence>
<keyword evidence="11" id="KW-0963">Cytoplasm</keyword>
<dbReference type="EMBL" id="BAABHJ010000003">
    <property type="protein sequence ID" value="GAA4603911.1"/>
    <property type="molecule type" value="Genomic_DNA"/>
</dbReference>
<evidence type="ECO:0000256" key="2">
    <source>
        <dbReference type="ARBA" id="ARBA00006597"/>
    </source>
</evidence>
<evidence type="ECO:0000256" key="8">
    <source>
        <dbReference type="ARBA" id="ARBA00023125"/>
    </source>
</evidence>
<organism evidence="14 15">
    <name type="scientific">Actinoallomurus liliacearum</name>
    <dbReference type="NCBI Taxonomy" id="1080073"/>
    <lineage>
        <taxon>Bacteria</taxon>
        <taxon>Bacillati</taxon>
        <taxon>Actinomycetota</taxon>
        <taxon>Actinomycetes</taxon>
        <taxon>Streptosporangiales</taxon>
        <taxon>Thermomonosporaceae</taxon>
        <taxon>Actinoallomurus</taxon>
    </lineage>
</organism>
<keyword evidence="5 11" id="KW-0408">Iron</keyword>
<comment type="PTM">
    <text evidence="11">Upon Fe-S cluster removal intramolecular disulfide bonds are formed.</text>
</comment>
<evidence type="ECO:0000256" key="4">
    <source>
        <dbReference type="ARBA" id="ARBA00022723"/>
    </source>
</evidence>
<feature type="binding site" evidence="11">
    <location>
        <position position="13"/>
    </location>
    <ligand>
        <name>[4Fe-4S] cluster</name>
        <dbReference type="ChEBI" id="CHEBI:49883"/>
    </ligand>
</feature>
<evidence type="ECO:0000256" key="1">
    <source>
        <dbReference type="ARBA" id="ARBA00004496"/>
    </source>
</evidence>
<keyword evidence="10 11" id="KW-0804">Transcription</keyword>
<evidence type="ECO:0000256" key="3">
    <source>
        <dbReference type="ARBA" id="ARBA00022485"/>
    </source>
</evidence>
<feature type="binding site" evidence="11">
    <location>
        <position position="41"/>
    </location>
    <ligand>
        <name>[4Fe-4S] cluster</name>
        <dbReference type="ChEBI" id="CHEBI:49883"/>
    </ligand>
</feature>
<comment type="similarity">
    <text evidence="2 11">Belongs to the WhiB family.</text>
</comment>
<dbReference type="PANTHER" id="PTHR38839">
    <property type="entry name" value="TRANSCRIPTIONAL REGULATOR WHID-RELATED"/>
    <property type="match status" value="1"/>
</dbReference>
<feature type="region of interest" description="Disordered" evidence="12">
    <location>
        <begin position="62"/>
        <end position="89"/>
    </location>
</feature>
<dbReference type="InterPro" id="IPR034768">
    <property type="entry name" value="4FE4S_WBL"/>
</dbReference>
<evidence type="ECO:0000313" key="14">
    <source>
        <dbReference type="EMBL" id="GAA4603911.1"/>
    </source>
</evidence>
<dbReference type="PANTHER" id="PTHR38839:SF6">
    <property type="entry name" value="TRANSCRIPTIONAL REGULATOR WHIB1"/>
    <property type="match status" value="1"/>
</dbReference>
<keyword evidence="7 11" id="KW-0805">Transcription regulation</keyword>
<evidence type="ECO:0000313" key="15">
    <source>
        <dbReference type="Proteomes" id="UP001500212"/>
    </source>
</evidence>
<keyword evidence="4 11" id="KW-0479">Metal-binding</keyword>
<feature type="binding site" evidence="11">
    <location>
        <position position="44"/>
    </location>
    <ligand>
        <name>[4Fe-4S] cluster</name>
        <dbReference type="ChEBI" id="CHEBI:49883"/>
    </ligand>
</feature>
<proteinExistence type="inferred from homology"/>
<feature type="binding site" evidence="11">
    <location>
        <position position="50"/>
    </location>
    <ligand>
        <name>[4Fe-4S] cluster</name>
        <dbReference type="ChEBI" id="CHEBI:49883"/>
    </ligand>
</feature>
<keyword evidence="15" id="KW-1185">Reference proteome</keyword>
<comment type="PTM">
    <text evidence="11">The Fe-S cluster can be nitrosylated by nitric oxide (NO).</text>
</comment>
<gene>
    <name evidence="11" type="primary">whiB</name>
    <name evidence="14" type="ORF">GCM10023195_13110</name>
</gene>
<evidence type="ECO:0000256" key="5">
    <source>
        <dbReference type="ARBA" id="ARBA00023004"/>
    </source>
</evidence>
<dbReference type="Pfam" id="PF02467">
    <property type="entry name" value="Whib"/>
    <property type="match status" value="1"/>
</dbReference>
<evidence type="ECO:0000256" key="6">
    <source>
        <dbReference type="ARBA" id="ARBA00023014"/>
    </source>
</evidence>
<comment type="function">
    <text evidence="11">Acts as a transcriptional regulator. Probably redox-responsive. The apo- but not holo-form probably binds DNA.</text>
</comment>
<evidence type="ECO:0000256" key="12">
    <source>
        <dbReference type="SAM" id="MobiDB-lite"/>
    </source>
</evidence>
<comment type="subcellular location">
    <subcellularLocation>
        <location evidence="1 11">Cytoplasm</location>
    </subcellularLocation>
</comment>
<keyword evidence="3 11" id="KW-0004">4Fe-4S</keyword>
<keyword evidence="6 11" id="KW-0411">Iron-sulfur</keyword>
<evidence type="ECO:0000256" key="7">
    <source>
        <dbReference type="ARBA" id="ARBA00023015"/>
    </source>
</evidence>
<accession>A0ABP8TEC2</accession>
<protein>
    <recommendedName>
        <fullName evidence="11">Transcriptional regulator WhiB</fullName>
    </recommendedName>
</protein>
<reference evidence="15" key="1">
    <citation type="journal article" date="2019" name="Int. J. Syst. Evol. Microbiol.">
        <title>The Global Catalogue of Microorganisms (GCM) 10K type strain sequencing project: providing services to taxonomists for standard genome sequencing and annotation.</title>
        <authorList>
            <consortium name="The Broad Institute Genomics Platform"/>
            <consortium name="The Broad Institute Genome Sequencing Center for Infectious Disease"/>
            <person name="Wu L."/>
            <person name="Ma J."/>
        </authorList>
    </citation>
    <scope>NUCLEOTIDE SEQUENCE [LARGE SCALE GENOMIC DNA]</scope>
    <source>
        <strain evidence="15">JCM 17938</strain>
    </source>
</reference>
<feature type="domain" description="4Fe-4S Wbl-type" evidence="13">
    <location>
        <begin position="12"/>
        <end position="74"/>
    </location>
</feature>
<dbReference type="Proteomes" id="UP001500212">
    <property type="component" value="Unassembled WGS sequence"/>
</dbReference>
<comment type="caution">
    <text evidence="14">The sequence shown here is derived from an EMBL/GenBank/DDBJ whole genome shotgun (WGS) entry which is preliminary data.</text>
</comment>
<evidence type="ECO:0000256" key="9">
    <source>
        <dbReference type="ARBA" id="ARBA00023157"/>
    </source>
</evidence>
<dbReference type="InterPro" id="IPR003482">
    <property type="entry name" value="Whib"/>
</dbReference>
<keyword evidence="9 11" id="KW-1015">Disulfide bond</keyword>
<evidence type="ECO:0000259" key="13">
    <source>
        <dbReference type="PROSITE" id="PS51674"/>
    </source>
</evidence>
<name>A0ABP8TEC2_9ACTN</name>
<keyword evidence="8 11" id="KW-0238">DNA-binding</keyword>
<sequence>MLFDVTWMNRAECQKADPELFFPIGNGRLTPHQVAEARAVCGRCPVSSDCLRYSLETAQGHGVWGGADEEERRTMRSRAQRRGPVGAAR</sequence>
<dbReference type="HAMAP" id="MF_01479">
    <property type="entry name" value="WhiB"/>
    <property type="match status" value="1"/>
</dbReference>
<dbReference type="PROSITE" id="PS51674">
    <property type="entry name" value="4FE4S_WBL"/>
    <property type="match status" value="1"/>
</dbReference>